<organism evidence="1 2">
    <name type="scientific">Streptomyces asoensis</name>
    <dbReference type="NCBI Taxonomy" id="249586"/>
    <lineage>
        <taxon>Bacteria</taxon>
        <taxon>Bacillati</taxon>
        <taxon>Actinomycetota</taxon>
        <taxon>Actinomycetes</taxon>
        <taxon>Kitasatosporales</taxon>
        <taxon>Streptomycetaceae</taxon>
        <taxon>Streptomyces</taxon>
    </lineage>
</organism>
<evidence type="ECO:0000313" key="2">
    <source>
        <dbReference type="Proteomes" id="UP000502665"/>
    </source>
</evidence>
<accession>A0A6M4WYB4</accession>
<dbReference type="RefSeq" id="WP_171399687.1">
    <property type="nucleotide sequence ID" value="NZ_CP049838.1"/>
</dbReference>
<keyword evidence="2" id="KW-1185">Reference proteome</keyword>
<name>A0A6M4WYB4_9ACTN</name>
<proteinExistence type="predicted"/>
<reference evidence="1" key="1">
    <citation type="submission" date="2020-03" db="EMBL/GenBank/DDBJ databases">
        <title>Molecular networking-based the target discovery of potent antiproliferative macrolactams: 5/6/7/16 polycyclic ansamycins and glycosylated trienomycin from Streptomyces cacaoi subsp. asoensis.</title>
        <authorList>
            <person name="Liu L.-L."/>
        </authorList>
    </citation>
    <scope>NUCLEOTIDE SEQUENCE [LARGE SCALE GENOMIC DNA]</scope>
    <source>
        <strain evidence="1">H2S5</strain>
    </source>
</reference>
<dbReference type="EMBL" id="CP049838">
    <property type="protein sequence ID" value="QJT04345.1"/>
    <property type="molecule type" value="Genomic_DNA"/>
</dbReference>
<evidence type="ECO:0000313" key="1">
    <source>
        <dbReference type="EMBL" id="QJT04345.1"/>
    </source>
</evidence>
<gene>
    <name evidence="1" type="ORF">G9272_32015</name>
</gene>
<dbReference type="Proteomes" id="UP000502665">
    <property type="component" value="Chromosome"/>
</dbReference>
<sequence length="63" mass="6740">MAQQPIPADLGPRAYAAYGEATGGLTHDGRRMPAWENLGEQVQMAWTVAARAIWDSAQDGGAR</sequence>
<dbReference type="AlphaFoldDB" id="A0A6M4WYB4"/>
<protein>
    <submittedName>
        <fullName evidence="1">Uncharacterized protein</fullName>
    </submittedName>
</protein>